<proteinExistence type="inferred from homology"/>
<evidence type="ECO:0000259" key="10">
    <source>
        <dbReference type="Pfam" id="PF00171"/>
    </source>
</evidence>
<dbReference type="PIRSF" id="PIRSF000197">
    <property type="entry name" value="Bifunct_PutA"/>
    <property type="match status" value="1"/>
</dbReference>
<dbReference type="InterPro" id="IPR016162">
    <property type="entry name" value="Ald_DH_N"/>
</dbReference>
<evidence type="ECO:0000313" key="12">
    <source>
        <dbReference type="EMBL" id="MBK1832562.1"/>
    </source>
</evidence>
<dbReference type="InterPro" id="IPR016163">
    <property type="entry name" value="Ald_DH_C"/>
</dbReference>
<gene>
    <name evidence="12" type="ORF">JIN78_00700</name>
</gene>
<comment type="catalytic activity">
    <reaction evidence="5">
        <text>L-glutamate 5-semialdehyde + NAD(+) + H2O = L-glutamate + NADH + 2 H(+)</text>
        <dbReference type="Rhea" id="RHEA:30235"/>
        <dbReference type="ChEBI" id="CHEBI:15377"/>
        <dbReference type="ChEBI" id="CHEBI:15378"/>
        <dbReference type="ChEBI" id="CHEBI:29985"/>
        <dbReference type="ChEBI" id="CHEBI:57540"/>
        <dbReference type="ChEBI" id="CHEBI:57945"/>
        <dbReference type="ChEBI" id="CHEBI:58066"/>
        <dbReference type="EC" id="1.2.1.88"/>
    </reaction>
</comment>
<dbReference type="RefSeq" id="WP_200389994.1">
    <property type="nucleotide sequence ID" value="NZ_JAENIO010000001.1"/>
</dbReference>
<dbReference type="InterPro" id="IPR050485">
    <property type="entry name" value="Proline_metab_enzyme"/>
</dbReference>
<dbReference type="AlphaFoldDB" id="A0A934VKV3"/>
<dbReference type="InterPro" id="IPR029510">
    <property type="entry name" value="Ald_DH_CS_GLU"/>
</dbReference>
<evidence type="ECO:0000256" key="6">
    <source>
        <dbReference type="PIRSR" id="PIRSR000197-1"/>
    </source>
</evidence>
<keyword evidence="3 8" id="KW-0560">Oxidoreductase</keyword>
<dbReference type="InterPro" id="IPR025703">
    <property type="entry name" value="Bifunct_PutA"/>
</dbReference>
<dbReference type="Pfam" id="PF01619">
    <property type="entry name" value="Pro_dh"/>
    <property type="match status" value="1"/>
</dbReference>
<feature type="domain" description="Proline dehydrogenase" evidence="11">
    <location>
        <begin position="152"/>
        <end position="441"/>
    </location>
</feature>
<evidence type="ECO:0000256" key="4">
    <source>
        <dbReference type="ARBA" id="ARBA00023027"/>
    </source>
</evidence>
<evidence type="ECO:0000313" key="13">
    <source>
        <dbReference type="Proteomes" id="UP000604083"/>
    </source>
</evidence>
<keyword evidence="13" id="KW-1185">Reference proteome</keyword>
<dbReference type="PROSITE" id="PS00070">
    <property type="entry name" value="ALDEHYDE_DEHYDR_CYS"/>
    <property type="match status" value="1"/>
</dbReference>
<dbReference type="GO" id="GO:0010133">
    <property type="term" value="P:L-proline catabolic process to L-glutamate"/>
    <property type="evidence" value="ECO:0007669"/>
    <property type="project" value="InterPro"/>
</dbReference>
<feature type="active site" evidence="6">
    <location>
        <position position="755"/>
    </location>
</feature>
<dbReference type="InterPro" id="IPR002872">
    <property type="entry name" value="Proline_DH_dom"/>
</dbReference>
<dbReference type="PANTHER" id="PTHR42862:SF1">
    <property type="entry name" value="DELTA-1-PYRROLINE-5-CARBOXYLATE DEHYDROGENASE 2, ISOFORM A-RELATED"/>
    <property type="match status" value="1"/>
</dbReference>
<evidence type="ECO:0000256" key="5">
    <source>
        <dbReference type="ARBA" id="ARBA00048142"/>
    </source>
</evidence>
<dbReference type="PANTHER" id="PTHR42862">
    <property type="entry name" value="DELTA-1-PYRROLINE-5-CARBOXYLATE DEHYDROGENASE 1, ISOFORM A-RELATED"/>
    <property type="match status" value="1"/>
</dbReference>
<dbReference type="GO" id="GO:0004657">
    <property type="term" value="F:proline dehydrogenase activity"/>
    <property type="evidence" value="ECO:0007669"/>
    <property type="project" value="InterPro"/>
</dbReference>
<accession>A0A934VKV3</accession>
<dbReference type="Gene3D" id="3.40.309.10">
    <property type="entry name" value="Aldehyde Dehydrogenase, Chain A, domain 2"/>
    <property type="match status" value="1"/>
</dbReference>
<comment type="similarity">
    <text evidence="8">Belongs to the aldehyde dehydrogenase family.</text>
</comment>
<dbReference type="Gene3D" id="3.40.605.10">
    <property type="entry name" value="Aldehyde Dehydrogenase, Chain A, domain 1"/>
    <property type="match status" value="1"/>
</dbReference>
<comment type="caution">
    <text evidence="12">The sequence shown here is derived from an EMBL/GenBank/DDBJ whole genome shotgun (WGS) entry which is preliminary data.</text>
</comment>
<dbReference type="SUPFAM" id="SSF51730">
    <property type="entry name" value="FAD-linked oxidoreductase"/>
    <property type="match status" value="1"/>
</dbReference>
<name>A0A934VKV3_9BACT</name>
<dbReference type="EMBL" id="JAENIO010000001">
    <property type="protein sequence ID" value="MBK1832562.1"/>
    <property type="molecule type" value="Genomic_DNA"/>
</dbReference>
<keyword evidence="4" id="KW-0520">NAD</keyword>
<dbReference type="SUPFAM" id="SSF53720">
    <property type="entry name" value="ALDH-like"/>
    <property type="match status" value="1"/>
</dbReference>
<dbReference type="GO" id="GO:0009898">
    <property type="term" value="C:cytoplasmic side of plasma membrane"/>
    <property type="evidence" value="ECO:0007669"/>
    <property type="project" value="TreeGrafter"/>
</dbReference>
<dbReference type="InterPro" id="IPR029041">
    <property type="entry name" value="FAD-linked_oxidoreductase-like"/>
</dbReference>
<dbReference type="PROSITE" id="PS00687">
    <property type="entry name" value="ALDEHYDE_DEHYDR_GLU"/>
    <property type="match status" value="1"/>
</dbReference>
<dbReference type="Pfam" id="PF00171">
    <property type="entry name" value="Aldedh"/>
    <property type="match status" value="1"/>
</dbReference>
<dbReference type="GO" id="GO:0003700">
    <property type="term" value="F:DNA-binding transcription factor activity"/>
    <property type="evidence" value="ECO:0007669"/>
    <property type="project" value="InterPro"/>
</dbReference>
<evidence type="ECO:0000256" key="8">
    <source>
        <dbReference type="RuleBase" id="RU003345"/>
    </source>
</evidence>
<dbReference type="InterPro" id="IPR016161">
    <property type="entry name" value="Ald_DH/histidinol_DH"/>
</dbReference>
<protein>
    <recommendedName>
        <fullName evidence="2">L-glutamate gamma-semialdehyde dehydrogenase</fullName>
        <ecNumber evidence="2">1.2.1.88</ecNumber>
    </recommendedName>
</protein>
<evidence type="ECO:0000256" key="3">
    <source>
        <dbReference type="ARBA" id="ARBA00023002"/>
    </source>
</evidence>
<comment type="pathway">
    <text evidence="1">Amino-acid degradation; L-proline degradation into L-glutamate; L-glutamate from L-proline: step 2/2.</text>
</comment>
<evidence type="ECO:0000259" key="11">
    <source>
        <dbReference type="Pfam" id="PF01619"/>
    </source>
</evidence>
<dbReference type="InterPro" id="IPR015590">
    <property type="entry name" value="Aldehyde_DH_dom"/>
</dbReference>
<dbReference type="GO" id="GO:0003842">
    <property type="term" value="F:L-glutamate gamma-semialdehyde dehydrogenase activity"/>
    <property type="evidence" value="ECO:0007669"/>
    <property type="project" value="UniProtKB-EC"/>
</dbReference>
<feature type="domain" description="Aldehyde dehydrogenase" evidence="10">
    <location>
        <begin position="526"/>
        <end position="949"/>
    </location>
</feature>
<dbReference type="Gene3D" id="3.20.20.220">
    <property type="match status" value="1"/>
</dbReference>
<dbReference type="InterPro" id="IPR016160">
    <property type="entry name" value="Ald_DH_CS_CYS"/>
</dbReference>
<evidence type="ECO:0000256" key="2">
    <source>
        <dbReference type="ARBA" id="ARBA00012884"/>
    </source>
</evidence>
<feature type="region of interest" description="Disordered" evidence="9">
    <location>
        <begin position="466"/>
        <end position="487"/>
    </location>
</feature>
<dbReference type="Proteomes" id="UP000604083">
    <property type="component" value="Unassembled WGS sequence"/>
</dbReference>
<feature type="active site" evidence="6 7">
    <location>
        <position position="721"/>
    </location>
</feature>
<evidence type="ECO:0000256" key="9">
    <source>
        <dbReference type="SAM" id="MobiDB-lite"/>
    </source>
</evidence>
<reference evidence="12" key="1">
    <citation type="submission" date="2021-01" db="EMBL/GenBank/DDBJ databases">
        <title>Modified the classification status of verrucomicrobia.</title>
        <authorList>
            <person name="Feng X."/>
        </authorList>
    </citation>
    <scope>NUCLEOTIDE SEQUENCE</scope>
    <source>
        <strain evidence="12">KCTC 12986</strain>
    </source>
</reference>
<sequence length="1140" mass="124668">MSLSTAHAPHQGKTDTAILAMTEPALTEKTLALAEDLLVTSQQLETASEARKSAKLADLLADPQGMELTFQLTDRILRTPDVHGGARLFRNLLATYGTPKSFPLLDRALLTTAGLGSRLLPQVVMPAITRRLREESREVILPARRDQLAGHLSQRRAEGARINLNVLGEAVLSEKEARDRLAQNVALLEDGTANYLSVKLSSLFSQINLTAYEESKETLKTRLRPLYRAAQRQSPAAFINLDMEEYRDLQLTADVFREVLMEEEFLTLRAGIVLQGYLPDSFPMQQALTDWARQRVAQGGAPIKVRLVKGANLAMERVDAESHHWELAPYNSKAEVDANYKRLVHYGMQPENAAAVHLGIASHNLFDLAYALVLRDDYGVREEVEIEMLEGMAPPQARAVLQRAGQVLFYTPIVRHEEFEASIAYLVRRLDENTTPGNFLRDLFQLAPDSMPWQEQKEAFLAACQNRGSVPSGPKRQQNRQTEEPLAAEKGFANCPDTDFSLPANRQWLDEVLARPVPGQPPLVTTREEVSQALERARQSTWADTPATARQQLLRQVAVALAEARGDLIAVMVAEGKKAPAEADVEVSEAIDFANYYAHSLSQTDWQDGLAARPLGPIVIASPWNFPCAIPCGGILAALAAGNTALLKPAPEALATAQALAKVLWAAGLPRDAFQFLPLPDNEVGQSLITDERVAGVILTGSSQTAQLFLGWRPDLRLHAETSGKNALIISASADPDLAIKDLVRSAFGHTGQKCSAASLALVERSVLEKTNFLERLKDAAASLEVGPHGVRSSLVTPLVQEPSPDLARGLAELDSGEEWLLEPQCDSDDPCLWSPGIRLGVEAGSWLQQTELFGPVLGIIAYDDLEEAIAIQNSSDFGLTGGIHSLDPQEIAFWRDKVEVGNAYINRTITGAIVQRQPFGGWKKSAVGPGAKAGGPNYVAQFSHWQSVVLPSRVAPLPEAVDKLLKALLTRVPDAAEELHAAAGNAAYWWQQHFAREHDPSGLLCEKNDFRYRPVRAATFRVTSTSTARELAISALMARTAGVPLTVSSAQALPPALESLTSAAGLDFQQESDEALAARLTREPLATLRTPGRPHIALAWRNHHHPVTAHARLELLPYLLEQSVSETNHRHGRPLDNRN</sequence>
<evidence type="ECO:0000256" key="7">
    <source>
        <dbReference type="PROSITE-ProRule" id="PRU10007"/>
    </source>
</evidence>
<evidence type="ECO:0000256" key="1">
    <source>
        <dbReference type="ARBA" id="ARBA00004786"/>
    </source>
</evidence>
<organism evidence="12 13">
    <name type="scientific">Roseibacillus ishigakijimensis</name>
    <dbReference type="NCBI Taxonomy" id="454146"/>
    <lineage>
        <taxon>Bacteria</taxon>
        <taxon>Pseudomonadati</taxon>
        <taxon>Verrucomicrobiota</taxon>
        <taxon>Verrucomicrobiia</taxon>
        <taxon>Verrucomicrobiales</taxon>
        <taxon>Verrucomicrobiaceae</taxon>
        <taxon>Roseibacillus</taxon>
    </lineage>
</organism>
<dbReference type="EC" id="1.2.1.88" evidence="2"/>